<evidence type="ECO:0000256" key="1">
    <source>
        <dbReference type="SAM" id="MobiDB-lite"/>
    </source>
</evidence>
<keyword evidence="3" id="KW-1185">Reference proteome</keyword>
<dbReference type="AlphaFoldDB" id="M1DG32"/>
<protein>
    <submittedName>
        <fullName evidence="2">Uncharacterized protein</fullName>
    </submittedName>
</protein>
<proteinExistence type="predicted"/>
<organism evidence="2 3">
    <name type="scientific">Solanum tuberosum</name>
    <name type="common">Potato</name>
    <dbReference type="NCBI Taxonomy" id="4113"/>
    <lineage>
        <taxon>Eukaryota</taxon>
        <taxon>Viridiplantae</taxon>
        <taxon>Streptophyta</taxon>
        <taxon>Embryophyta</taxon>
        <taxon>Tracheophyta</taxon>
        <taxon>Spermatophyta</taxon>
        <taxon>Magnoliopsida</taxon>
        <taxon>eudicotyledons</taxon>
        <taxon>Gunneridae</taxon>
        <taxon>Pentapetalae</taxon>
        <taxon>asterids</taxon>
        <taxon>lamiids</taxon>
        <taxon>Solanales</taxon>
        <taxon>Solanaceae</taxon>
        <taxon>Solanoideae</taxon>
        <taxon>Solaneae</taxon>
        <taxon>Solanum</taxon>
    </lineage>
</organism>
<feature type="region of interest" description="Disordered" evidence="1">
    <location>
        <begin position="1"/>
        <end position="20"/>
    </location>
</feature>
<dbReference type="InParanoid" id="M1DG32"/>
<dbReference type="HOGENOM" id="CLU_1646680_0_0_1"/>
<name>M1DG32_SOLTU</name>
<dbReference type="PaxDb" id="4113-PGSC0003DMT400088490"/>
<reference evidence="2" key="2">
    <citation type="submission" date="2015-06" db="UniProtKB">
        <authorList>
            <consortium name="EnsemblPlants"/>
        </authorList>
    </citation>
    <scope>IDENTIFICATION</scope>
    <source>
        <strain evidence="2">DM1-3 516 R44</strain>
    </source>
</reference>
<evidence type="ECO:0000313" key="2">
    <source>
        <dbReference type="EnsemblPlants" id="PGSC0003DMT400088490"/>
    </source>
</evidence>
<sequence length="161" mass="17709">MSEEEVNGSQVGHPDGIDDINSVYNPSHAGEMGGICIPQADGNAIFECGTLKKKILTQMELLQEHMMENVEKPKGICGVFRVEKGSSSDYSRPGENQGWNSKRYEEVSTHAIYNRVGIKVGTIIRGKSKEDTIKIGPSNVTIGEGRRTMKRTTLTLVRAQN</sequence>
<dbReference type="Gramene" id="PGSC0003DMT400088490">
    <property type="protein sequence ID" value="PGSC0003DMT400088490"/>
    <property type="gene ID" value="PGSC0003DMG400038061"/>
</dbReference>
<dbReference type="Proteomes" id="UP000011115">
    <property type="component" value="Unassembled WGS sequence"/>
</dbReference>
<dbReference type="EnsemblPlants" id="PGSC0003DMT400088490">
    <property type="protein sequence ID" value="PGSC0003DMT400088490"/>
    <property type="gene ID" value="PGSC0003DMG400038061"/>
</dbReference>
<evidence type="ECO:0000313" key="3">
    <source>
        <dbReference type="Proteomes" id="UP000011115"/>
    </source>
</evidence>
<accession>M1DG32</accession>
<reference evidence="3" key="1">
    <citation type="journal article" date="2011" name="Nature">
        <title>Genome sequence and analysis of the tuber crop potato.</title>
        <authorList>
            <consortium name="The Potato Genome Sequencing Consortium"/>
        </authorList>
    </citation>
    <scope>NUCLEOTIDE SEQUENCE [LARGE SCALE GENOMIC DNA]</scope>
    <source>
        <strain evidence="3">cv. DM1-3 516 R44</strain>
    </source>
</reference>